<protein>
    <submittedName>
        <fullName evidence="2">Sn1-specific diacylglycerol lipase beta</fullName>
    </submittedName>
</protein>
<evidence type="ECO:0000313" key="2">
    <source>
        <dbReference type="EMBL" id="GIY23364.1"/>
    </source>
</evidence>
<keyword evidence="1" id="KW-0472">Membrane</keyword>
<feature type="transmembrane region" description="Helical" evidence="1">
    <location>
        <begin position="20"/>
        <end position="41"/>
    </location>
</feature>
<evidence type="ECO:0000256" key="1">
    <source>
        <dbReference type="SAM" id="Phobius"/>
    </source>
</evidence>
<feature type="transmembrane region" description="Helical" evidence="1">
    <location>
        <begin position="61"/>
        <end position="83"/>
    </location>
</feature>
<name>A0AAV4RRQ3_9ARAC</name>
<accession>A0AAV4RRQ3</accession>
<keyword evidence="1" id="KW-1133">Transmembrane helix</keyword>
<feature type="transmembrane region" description="Helical" evidence="1">
    <location>
        <begin position="143"/>
        <end position="164"/>
    </location>
</feature>
<keyword evidence="3" id="KW-1185">Reference proteome</keyword>
<reference evidence="2 3" key="1">
    <citation type="submission" date="2021-06" db="EMBL/GenBank/DDBJ databases">
        <title>Caerostris darwini draft genome.</title>
        <authorList>
            <person name="Kono N."/>
            <person name="Arakawa K."/>
        </authorList>
    </citation>
    <scope>NUCLEOTIDE SEQUENCE [LARGE SCALE GENOMIC DNA]</scope>
</reference>
<evidence type="ECO:0000313" key="3">
    <source>
        <dbReference type="Proteomes" id="UP001054837"/>
    </source>
</evidence>
<proteinExistence type="predicted"/>
<dbReference type="AlphaFoldDB" id="A0AAV4RRQ3"/>
<dbReference type="Proteomes" id="UP001054837">
    <property type="component" value="Unassembled WGS sequence"/>
</dbReference>
<organism evidence="2 3">
    <name type="scientific">Caerostris darwini</name>
    <dbReference type="NCBI Taxonomy" id="1538125"/>
    <lineage>
        <taxon>Eukaryota</taxon>
        <taxon>Metazoa</taxon>
        <taxon>Ecdysozoa</taxon>
        <taxon>Arthropoda</taxon>
        <taxon>Chelicerata</taxon>
        <taxon>Arachnida</taxon>
        <taxon>Araneae</taxon>
        <taxon>Araneomorphae</taxon>
        <taxon>Entelegynae</taxon>
        <taxon>Araneoidea</taxon>
        <taxon>Araneidae</taxon>
        <taxon>Caerostris</taxon>
    </lineage>
</organism>
<feature type="non-terminal residue" evidence="2">
    <location>
        <position position="191"/>
    </location>
</feature>
<feature type="transmembrane region" description="Helical" evidence="1">
    <location>
        <begin position="103"/>
        <end position="123"/>
    </location>
</feature>
<sequence length="191" mass="21951">MAGMRLFGKRCALATDDFFFVGIIELMFSLPWLTWIAVIYVSFMENRSSCSSVENVMFLNIFLFGLFIAISLNLILGALYVSFSRRGTMSDPKPRRHVVTVTYVKFSAWILDLVLAIYGTIILYQDDFCDISGVSRAIEVSTIFQWVKTCLRIIAIISFCNWNLSKHSKDGFEKEYFKGSVRKGTLKRWNI</sequence>
<gene>
    <name evidence="2" type="primary">DAGLB_1</name>
    <name evidence="2" type="ORF">CDAR_247751</name>
</gene>
<keyword evidence="1" id="KW-0812">Transmembrane</keyword>
<dbReference type="EMBL" id="BPLQ01006539">
    <property type="protein sequence ID" value="GIY23364.1"/>
    <property type="molecule type" value="Genomic_DNA"/>
</dbReference>
<comment type="caution">
    <text evidence="2">The sequence shown here is derived from an EMBL/GenBank/DDBJ whole genome shotgun (WGS) entry which is preliminary data.</text>
</comment>